<name>A0ABR8AHI9_9CYAN</name>
<comment type="caution">
    <text evidence="1">The sequence shown here is derived from an EMBL/GenBank/DDBJ whole genome shotgun (WGS) entry which is preliminary data.</text>
</comment>
<accession>A0ABR8AHI9</accession>
<dbReference type="Proteomes" id="UP000658514">
    <property type="component" value="Unassembled WGS sequence"/>
</dbReference>
<organism evidence="1 2">
    <name type="scientific">Calothrix parietina FACHB-288</name>
    <dbReference type="NCBI Taxonomy" id="2692896"/>
    <lineage>
        <taxon>Bacteria</taxon>
        <taxon>Bacillati</taxon>
        <taxon>Cyanobacteriota</taxon>
        <taxon>Cyanophyceae</taxon>
        <taxon>Nostocales</taxon>
        <taxon>Calotrichaceae</taxon>
        <taxon>Calothrix</taxon>
    </lineage>
</organism>
<evidence type="ECO:0000313" key="1">
    <source>
        <dbReference type="EMBL" id="MBD2199396.1"/>
    </source>
</evidence>
<proteinExistence type="predicted"/>
<evidence type="ECO:0000313" key="2">
    <source>
        <dbReference type="Proteomes" id="UP000658514"/>
    </source>
</evidence>
<protein>
    <submittedName>
        <fullName evidence="1">Uncharacterized protein</fullName>
    </submittedName>
</protein>
<reference evidence="1 2" key="1">
    <citation type="journal article" date="2020" name="ISME J.">
        <title>Comparative genomics reveals insights into cyanobacterial evolution and habitat adaptation.</title>
        <authorList>
            <person name="Chen M.Y."/>
            <person name="Teng W.K."/>
            <person name="Zhao L."/>
            <person name="Hu C.X."/>
            <person name="Zhou Y.K."/>
            <person name="Han B.P."/>
            <person name="Song L.R."/>
            <person name="Shu W.S."/>
        </authorList>
    </citation>
    <scope>NUCLEOTIDE SEQUENCE [LARGE SCALE GENOMIC DNA]</scope>
    <source>
        <strain evidence="1 2">FACHB-288</strain>
    </source>
</reference>
<dbReference type="RefSeq" id="WP_190548848.1">
    <property type="nucleotide sequence ID" value="NZ_CAWPNO010000094.1"/>
</dbReference>
<sequence>MPEYLFSQFHRNEFEALHKELSKVFNITQGQLQDCYEVMQQYFKGESNSRHIPSLPRNIFYSCEKKFQKRYEEAFVIGVDIPSILDRTYATGTGDRLRHSCRIPKN</sequence>
<keyword evidence="2" id="KW-1185">Reference proteome</keyword>
<dbReference type="EMBL" id="JACJQH010000059">
    <property type="protein sequence ID" value="MBD2199396.1"/>
    <property type="molecule type" value="Genomic_DNA"/>
</dbReference>
<gene>
    <name evidence="1" type="ORF">H6G24_28605</name>
</gene>